<organism evidence="1 2">
    <name type="scientific">Fictibacillus aquaticus</name>
    <dbReference type="NCBI Taxonomy" id="2021314"/>
    <lineage>
        <taxon>Bacteria</taxon>
        <taxon>Bacillati</taxon>
        <taxon>Bacillota</taxon>
        <taxon>Bacilli</taxon>
        <taxon>Bacillales</taxon>
        <taxon>Fictibacillaceae</taxon>
        <taxon>Fictibacillus</taxon>
    </lineage>
</organism>
<reference evidence="1 2" key="1">
    <citation type="submission" date="2017-07" db="EMBL/GenBank/DDBJ databases">
        <title>Fictibacillus sp. nov. GDSW-R2A3 Genome sequencing and assembly.</title>
        <authorList>
            <person name="Mayilraj S."/>
        </authorList>
    </citation>
    <scope>NUCLEOTIDE SEQUENCE [LARGE SCALE GENOMIC DNA]</scope>
    <source>
        <strain evidence="1 2">GDSW-R2A3</strain>
    </source>
</reference>
<dbReference type="Proteomes" id="UP000215059">
    <property type="component" value="Unassembled WGS sequence"/>
</dbReference>
<comment type="caution">
    <text evidence="1">The sequence shown here is derived from an EMBL/GenBank/DDBJ whole genome shotgun (WGS) entry which is preliminary data.</text>
</comment>
<protein>
    <submittedName>
        <fullName evidence="1">Uncharacterized protein</fullName>
    </submittedName>
</protein>
<evidence type="ECO:0000313" key="2">
    <source>
        <dbReference type="Proteomes" id="UP000215059"/>
    </source>
</evidence>
<accession>A0A235F833</accession>
<dbReference type="AlphaFoldDB" id="A0A235F833"/>
<sequence length="113" mass="13166">MRQQPLRALAFFDVVPYPPLIYMDLQGFREGCNRKFAAFVRKFIFSPENPRFLPAIPKKCPQNVFQQLFKTIIKALPPAKPTKKQSQKARTMRLFCSVTNFAVLLIHKPHLTF</sequence>
<dbReference type="RefSeq" id="WP_094252495.1">
    <property type="nucleotide sequence ID" value="NZ_JBHLXL010000001.1"/>
</dbReference>
<dbReference type="EMBL" id="NOII01000003">
    <property type="protein sequence ID" value="OYD57147.1"/>
    <property type="molecule type" value="Genomic_DNA"/>
</dbReference>
<keyword evidence="2" id="KW-1185">Reference proteome</keyword>
<proteinExistence type="predicted"/>
<gene>
    <name evidence="1" type="ORF">CGZ90_10640</name>
</gene>
<name>A0A235F833_9BACL</name>
<evidence type="ECO:0000313" key="1">
    <source>
        <dbReference type="EMBL" id="OYD57147.1"/>
    </source>
</evidence>